<dbReference type="Gene3D" id="3.30.2310.20">
    <property type="entry name" value="RelE-like"/>
    <property type="match status" value="1"/>
</dbReference>
<keyword evidence="4" id="KW-1185">Reference proteome</keyword>
<dbReference type="Pfam" id="PF05016">
    <property type="entry name" value="ParE_toxin"/>
    <property type="match status" value="1"/>
</dbReference>
<dbReference type="STRING" id="656024.FsymDg_3438"/>
<protein>
    <submittedName>
        <fullName evidence="3">Plasmid stabilization system</fullName>
    </submittedName>
</protein>
<evidence type="ECO:0000256" key="2">
    <source>
        <dbReference type="ARBA" id="ARBA00022649"/>
    </source>
</evidence>
<comment type="similarity">
    <text evidence="1">Belongs to the RelE toxin family.</text>
</comment>
<dbReference type="Proteomes" id="UP000001549">
    <property type="component" value="Chromosome"/>
</dbReference>
<proteinExistence type="inferred from homology"/>
<accession>F8B1H8</accession>
<sequence>MTGTGEQPFELRITGPAARALASRLPEKIAAAVHEFVTTTLLDNPHRLGRRLLLPPYEGTWSARRGSYRVLYEIDEDNRIVTVTAVEHRSDAYRSR</sequence>
<dbReference type="PANTHER" id="PTHR35601:SF1">
    <property type="entry name" value="TOXIN RELE"/>
    <property type="match status" value="1"/>
</dbReference>
<name>F8B1H8_9ACTN</name>
<dbReference type="HOGENOM" id="CLU_155761_1_2_11"/>
<gene>
    <name evidence="3" type="ordered locus">FsymDg_3438</name>
</gene>
<dbReference type="AlphaFoldDB" id="F8B1H8"/>
<dbReference type="KEGG" id="fsy:FsymDg_3438"/>
<dbReference type="InterPro" id="IPR035093">
    <property type="entry name" value="RelE/ParE_toxin_dom_sf"/>
</dbReference>
<organism evidence="3 4">
    <name type="scientific">Candidatus Protofrankia datiscae</name>
    <dbReference type="NCBI Taxonomy" id="2716812"/>
    <lineage>
        <taxon>Bacteria</taxon>
        <taxon>Bacillati</taxon>
        <taxon>Actinomycetota</taxon>
        <taxon>Actinomycetes</taxon>
        <taxon>Frankiales</taxon>
        <taxon>Frankiaceae</taxon>
        <taxon>Protofrankia</taxon>
    </lineage>
</organism>
<evidence type="ECO:0000256" key="1">
    <source>
        <dbReference type="ARBA" id="ARBA00006226"/>
    </source>
</evidence>
<evidence type="ECO:0000313" key="3">
    <source>
        <dbReference type="EMBL" id="AEH10730.1"/>
    </source>
</evidence>
<evidence type="ECO:0000313" key="4">
    <source>
        <dbReference type="Proteomes" id="UP000001549"/>
    </source>
</evidence>
<dbReference type="eggNOG" id="COG2026">
    <property type="taxonomic scope" value="Bacteria"/>
</dbReference>
<dbReference type="InterPro" id="IPR007712">
    <property type="entry name" value="RelE/ParE_toxin"/>
</dbReference>
<dbReference type="RefSeq" id="WP_013874619.1">
    <property type="nucleotide sequence ID" value="NC_015656.1"/>
</dbReference>
<dbReference type="PANTHER" id="PTHR35601">
    <property type="entry name" value="TOXIN RELE"/>
    <property type="match status" value="1"/>
</dbReference>
<dbReference type="SUPFAM" id="SSF143011">
    <property type="entry name" value="RelE-like"/>
    <property type="match status" value="1"/>
</dbReference>
<keyword evidence="2" id="KW-1277">Toxin-antitoxin system</keyword>
<dbReference type="EMBL" id="CP002801">
    <property type="protein sequence ID" value="AEH10730.1"/>
    <property type="molecule type" value="Genomic_DNA"/>
</dbReference>
<reference evidence="3 4" key="1">
    <citation type="submission" date="2011-05" db="EMBL/GenBank/DDBJ databases">
        <title>Complete sequence of chromosome of Frankia symbiont of Datisca glomerata.</title>
        <authorList>
            <consortium name="US DOE Joint Genome Institute"/>
            <person name="Lucas S."/>
            <person name="Han J."/>
            <person name="Lapidus A."/>
            <person name="Cheng J.-F."/>
            <person name="Goodwin L."/>
            <person name="Pitluck S."/>
            <person name="Peters L."/>
            <person name="Mikhailova N."/>
            <person name="Chertkov O."/>
            <person name="Teshima H."/>
            <person name="Han C."/>
            <person name="Tapia R."/>
            <person name="Land M."/>
            <person name="Hauser L."/>
            <person name="Kyrpides N."/>
            <person name="Ivanova N."/>
            <person name="Pagani I."/>
            <person name="Berry A."/>
            <person name="Pawlowski K."/>
            <person name="Persson T."/>
            <person name="Vanden Heuvel B."/>
            <person name="Benson D."/>
            <person name="Woyke T."/>
        </authorList>
    </citation>
    <scope>NUCLEOTIDE SEQUENCE [LARGE SCALE GENOMIC DNA]</scope>
    <source>
        <strain evidence="4">4085684</strain>
    </source>
</reference>